<protein>
    <recommendedName>
        <fullName evidence="6">Glycolate oxidase iron-sulfur subunit</fullName>
        <ecNumber evidence="6">1.1.99.14</ecNumber>
    </recommendedName>
</protein>
<evidence type="ECO:0000256" key="3">
    <source>
        <dbReference type="ARBA" id="ARBA00022737"/>
    </source>
</evidence>
<dbReference type="RefSeq" id="WP_142262066.1">
    <property type="nucleotide sequence ID" value="NZ_BMPV01000002.1"/>
</dbReference>
<evidence type="ECO:0000256" key="1">
    <source>
        <dbReference type="ARBA" id="ARBA00022485"/>
    </source>
</evidence>
<feature type="compositionally biased region" description="Low complexity" evidence="7">
    <location>
        <begin position="156"/>
        <end position="181"/>
    </location>
</feature>
<comment type="caution">
    <text evidence="9">The sequence shown here is derived from an EMBL/GenBank/DDBJ whole genome shotgun (WGS) entry which is preliminary data.</text>
</comment>
<dbReference type="EC" id="1.1.99.14" evidence="6"/>
<keyword evidence="2 6" id="KW-0479">Metal-binding</keyword>
<dbReference type="EMBL" id="VFPQ01000002">
    <property type="protein sequence ID" value="TQM72512.1"/>
    <property type="molecule type" value="Genomic_DNA"/>
</dbReference>
<keyword evidence="3" id="KW-0677">Repeat</keyword>
<dbReference type="InterPro" id="IPR012257">
    <property type="entry name" value="Glc_ox_4Fe-4S"/>
</dbReference>
<dbReference type="InterPro" id="IPR017900">
    <property type="entry name" value="4Fe4S_Fe_S_CS"/>
</dbReference>
<keyword evidence="10" id="KW-1185">Reference proteome</keyword>
<evidence type="ECO:0000256" key="7">
    <source>
        <dbReference type="SAM" id="MobiDB-lite"/>
    </source>
</evidence>
<dbReference type="GO" id="GO:0019154">
    <property type="term" value="F:glycolate dehydrogenase activity"/>
    <property type="evidence" value="ECO:0007669"/>
    <property type="project" value="UniProtKB-EC"/>
</dbReference>
<keyword evidence="6" id="KW-0813">Transport</keyword>
<dbReference type="GO" id="GO:0046872">
    <property type="term" value="F:metal ion binding"/>
    <property type="evidence" value="ECO:0007669"/>
    <property type="project" value="UniProtKB-UniRule"/>
</dbReference>
<feature type="domain" description="4Fe-4S ferredoxin-type" evidence="8">
    <location>
        <begin position="24"/>
        <end position="56"/>
    </location>
</feature>
<evidence type="ECO:0000256" key="6">
    <source>
        <dbReference type="PIRNR" id="PIRNR000139"/>
    </source>
</evidence>
<feature type="compositionally biased region" description="Basic and acidic residues" evidence="7">
    <location>
        <begin position="1"/>
        <end position="17"/>
    </location>
</feature>
<evidence type="ECO:0000313" key="9">
    <source>
        <dbReference type="EMBL" id="TQM72512.1"/>
    </source>
</evidence>
<dbReference type="PROSITE" id="PS00198">
    <property type="entry name" value="4FE4S_FER_1"/>
    <property type="match status" value="1"/>
</dbReference>
<keyword evidence="1 6" id="KW-0004">4Fe-4S</keyword>
<dbReference type="Pfam" id="PF13183">
    <property type="entry name" value="Fer4_8"/>
    <property type="match status" value="1"/>
</dbReference>
<comment type="function">
    <text evidence="6">Component of a complex that catalyzes the oxidation of glycolate to glyoxylate.</text>
</comment>
<feature type="region of interest" description="Disordered" evidence="7">
    <location>
        <begin position="151"/>
        <end position="181"/>
    </location>
</feature>
<evidence type="ECO:0000256" key="4">
    <source>
        <dbReference type="ARBA" id="ARBA00023004"/>
    </source>
</evidence>
<dbReference type="GO" id="GO:0051539">
    <property type="term" value="F:4 iron, 4 sulfur cluster binding"/>
    <property type="evidence" value="ECO:0007669"/>
    <property type="project" value="UniProtKB-UniRule"/>
</dbReference>
<evidence type="ECO:0000256" key="5">
    <source>
        <dbReference type="ARBA" id="ARBA00023014"/>
    </source>
</evidence>
<evidence type="ECO:0000313" key="10">
    <source>
        <dbReference type="Proteomes" id="UP000319213"/>
    </source>
</evidence>
<accession>A0A543IPK7</accession>
<feature type="domain" description="4Fe-4S ferredoxin-type" evidence="8">
    <location>
        <begin position="77"/>
        <end position="108"/>
    </location>
</feature>
<dbReference type="PANTHER" id="PTHR32479">
    <property type="entry name" value="GLYCOLATE OXIDASE IRON-SULFUR SUBUNIT"/>
    <property type="match status" value="1"/>
</dbReference>
<comment type="catalytic activity">
    <reaction evidence="6">
        <text>glycolate + A = glyoxylate + AH2</text>
        <dbReference type="Rhea" id="RHEA:21264"/>
        <dbReference type="ChEBI" id="CHEBI:13193"/>
        <dbReference type="ChEBI" id="CHEBI:17499"/>
        <dbReference type="ChEBI" id="CHEBI:29805"/>
        <dbReference type="ChEBI" id="CHEBI:36655"/>
        <dbReference type="EC" id="1.1.99.14"/>
    </reaction>
</comment>
<dbReference type="OrthoDB" id="9770306at2"/>
<evidence type="ECO:0000256" key="2">
    <source>
        <dbReference type="ARBA" id="ARBA00022723"/>
    </source>
</evidence>
<dbReference type="PIRSF" id="PIRSF000139">
    <property type="entry name" value="Glc_ox_4Fe-4S"/>
    <property type="match status" value="1"/>
</dbReference>
<comment type="catalytic activity">
    <reaction evidence="6">
        <text>(R)-lactate + A = pyruvate + AH2</text>
        <dbReference type="Rhea" id="RHEA:15089"/>
        <dbReference type="ChEBI" id="CHEBI:13193"/>
        <dbReference type="ChEBI" id="CHEBI:15361"/>
        <dbReference type="ChEBI" id="CHEBI:16004"/>
        <dbReference type="ChEBI" id="CHEBI:17499"/>
    </reaction>
</comment>
<reference evidence="9 10" key="1">
    <citation type="submission" date="2019-06" db="EMBL/GenBank/DDBJ databases">
        <title>Sequencing the genomes of 1000 actinobacteria strains.</title>
        <authorList>
            <person name="Klenk H.-P."/>
        </authorList>
    </citation>
    <scope>NUCLEOTIDE SEQUENCE [LARGE SCALE GENOMIC DNA]</scope>
    <source>
        <strain evidence="9 10">DSM 43186</strain>
    </source>
</reference>
<dbReference type="AlphaFoldDB" id="A0A543IPK7"/>
<organism evidence="9 10">
    <name type="scientific">Thermopolyspora flexuosa</name>
    <dbReference type="NCBI Taxonomy" id="103836"/>
    <lineage>
        <taxon>Bacteria</taxon>
        <taxon>Bacillati</taxon>
        <taxon>Actinomycetota</taxon>
        <taxon>Actinomycetes</taxon>
        <taxon>Streptosporangiales</taxon>
        <taxon>Streptosporangiaceae</taxon>
        <taxon>Thermopolyspora</taxon>
    </lineage>
</organism>
<dbReference type="InterPro" id="IPR017896">
    <property type="entry name" value="4Fe4S_Fe-S-bd"/>
</dbReference>
<dbReference type="InterPro" id="IPR004017">
    <property type="entry name" value="Cys_rich_dom"/>
</dbReference>
<keyword evidence="6" id="KW-0249">Electron transport</keyword>
<dbReference type="Proteomes" id="UP000319213">
    <property type="component" value="Unassembled WGS sequence"/>
</dbReference>
<feature type="region of interest" description="Disordered" evidence="7">
    <location>
        <begin position="1"/>
        <end position="21"/>
    </location>
</feature>
<proteinExistence type="predicted"/>
<sequence length="407" mass="42962">MTHRPASDARPDAHAGEGRPAPASAGIFDPGLLDRCISCGFCLPVCPTYKLTGQETSSPRGRITLMRALEAGKLADGDPTLAEEASFCLGCRACETVCPAGVRYGELLEQWRDHQWRGRRRPLLARLLMAVVSRPGLLALQRLVRRYATGRGGPRRGAVPATAPTGSGTARSGGAPARDGAARPASLMLGCVERGLYPEVSRAVLRLRPELAVPGGQGCCGALHAHNGDSATGRELALKLGERLDGVIVTTAGGCAAHLAHHLGRERVAELSEYLERTGYRPAGEVRVGGRRARVALQDSCHLRNALGVTRPPRELIAAVADYVELPNAGDCCGAAGTYSLLRPADSRAVLDPKLEAIEAAGVDYVVALNPGCLRQLRQGLRRAGSKVRAIHLAELLAMAENGSTAR</sequence>
<evidence type="ECO:0000259" key="8">
    <source>
        <dbReference type="PROSITE" id="PS51379"/>
    </source>
</evidence>
<gene>
    <name evidence="9" type="ORF">FHX40_4657</name>
</gene>
<dbReference type="PROSITE" id="PS51379">
    <property type="entry name" value="4FE4S_FER_2"/>
    <property type="match status" value="2"/>
</dbReference>
<dbReference type="PANTHER" id="PTHR32479:SF17">
    <property type="entry name" value="GLYCOLATE OXIDASE IRON-SULFUR SUBUNIT"/>
    <property type="match status" value="1"/>
</dbReference>
<dbReference type="Pfam" id="PF02754">
    <property type="entry name" value="CCG"/>
    <property type="match status" value="2"/>
</dbReference>
<keyword evidence="5 6" id="KW-0411">Iron-sulfur</keyword>
<comment type="cofactor">
    <cofactor evidence="6">
        <name>[4Fe-4S] cluster</name>
        <dbReference type="ChEBI" id="CHEBI:49883"/>
    </cofactor>
    <text evidence="6">Binds 2 [4Fe-4S] clusters.</text>
</comment>
<name>A0A543IPK7_9ACTN</name>
<dbReference type="InterPro" id="IPR009051">
    <property type="entry name" value="Helical_ferredxn"/>
</dbReference>
<dbReference type="Gene3D" id="1.10.1060.10">
    <property type="entry name" value="Alpha-helical ferredoxin"/>
    <property type="match status" value="1"/>
</dbReference>
<keyword evidence="4 6" id="KW-0408">Iron</keyword>
<dbReference type="SUPFAM" id="SSF54862">
    <property type="entry name" value="4Fe-4S ferredoxins"/>
    <property type="match status" value="1"/>
</dbReference>